<gene>
    <name evidence="3" type="ORF">AR543_10445</name>
</gene>
<evidence type="ECO:0000259" key="1">
    <source>
        <dbReference type="Pfam" id="PF03445"/>
    </source>
</evidence>
<name>A0A172ZFF7_9BACL</name>
<keyword evidence="4" id="KW-1185">Reference proteome</keyword>
<evidence type="ECO:0000313" key="4">
    <source>
        <dbReference type="Proteomes" id="UP000078148"/>
    </source>
</evidence>
<dbReference type="Pfam" id="PF10335">
    <property type="entry name" value="DUF294_C"/>
    <property type="match status" value="1"/>
</dbReference>
<accession>A0A172ZFF7</accession>
<sequence length="360" mass="42004">MEPMKESFLDLPLPDLMNSDSTETLRNKRIAVQRQLYQSLPQVDIRSWVKTVNEMHDCVMQQAVILCEQQLIEAGYGPPPVAYSFIVFGSAGRCEQTLWSDQDNGLIISDEEHENKECYFAEFGSRLADILEQVGYEKCRGKVMCSEPMWRKTLQEWRIQLDDWRIDLSWEPVRKWIIASDMRHMYGDKQLAQSWKEYFYEGIKETPSLSAAVLRNTVRHKATLNVLGQIVPERFGEHAGDFDVKYGIYIPLVNASRCLSIQHGIYESSTLKRLERLIQLEAASLALLEMMQEAFLTSLRMRNSTPVREWDGLYVSSGFMLQKDWKQRPFFHELREGLGTVKKAHRVLQRQLRFLERRGL</sequence>
<evidence type="ECO:0000313" key="3">
    <source>
        <dbReference type="EMBL" id="ANF96381.1"/>
    </source>
</evidence>
<dbReference type="GO" id="GO:0008773">
    <property type="term" value="F:[protein-PII] uridylyltransferase activity"/>
    <property type="evidence" value="ECO:0007669"/>
    <property type="project" value="InterPro"/>
</dbReference>
<dbReference type="OrthoDB" id="9810963at2"/>
<dbReference type="CDD" id="cd05401">
    <property type="entry name" value="NT_GlnE_GlnD_like"/>
    <property type="match status" value="1"/>
</dbReference>
<dbReference type="InterPro" id="IPR018821">
    <property type="entry name" value="DUF294_put_nucleoTrafse_sb-bd"/>
</dbReference>
<dbReference type="Proteomes" id="UP000078148">
    <property type="component" value="Chromosome"/>
</dbReference>
<dbReference type="Pfam" id="PF03445">
    <property type="entry name" value="DUF294"/>
    <property type="match status" value="1"/>
</dbReference>
<evidence type="ECO:0000259" key="2">
    <source>
        <dbReference type="Pfam" id="PF10335"/>
    </source>
</evidence>
<organism evidence="3 4">
    <name type="scientific">Paenibacillus bovis</name>
    <dbReference type="NCBI Taxonomy" id="1616788"/>
    <lineage>
        <taxon>Bacteria</taxon>
        <taxon>Bacillati</taxon>
        <taxon>Bacillota</taxon>
        <taxon>Bacilli</taxon>
        <taxon>Bacillales</taxon>
        <taxon>Paenibacillaceae</taxon>
        <taxon>Paenibacillus</taxon>
    </lineage>
</organism>
<dbReference type="InterPro" id="IPR005105">
    <property type="entry name" value="GlnD_Uridyltrans_N"/>
</dbReference>
<reference evidence="3 4" key="2">
    <citation type="journal article" date="2016" name="Int. J. Syst. Evol. Microbiol.">
        <title>Paenibacillus bovis sp. nov., isolated from raw yak (Bos grunniens) milk.</title>
        <authorList>
            <person name="Gao C."/>
            <person name="Han J."/>
            <person name="Liu Z."/>
            <person name="Xu X."/>
            <person name="Hang F."/>
            <person name="Wu Z."/>
        </authorList>
    </citation>
    <scope>NUCLEOTIDE SEQUENCE [LARGE SCALE GENOMIC DNA]</scope>
    <source>
        <strain evidence="3 4">BD3526</strain>
    </source>
</reference>
<dbReference type="EMBL" id="CP013023">
    <property type="protein sequence ID" value="ANF96381.1"/>
    <property type="molecule type" value="Genomic_DNA"/>
</dbReference>
<dbReference type="STRING" id="1616788.AR543_10445"/>
<feature type="domain" description="DUF294" evidence="2">
    <location>
        <begin position="209"/>
        <end position="350"/>
    </location>
</feature>
<protein>
    <submittedName>
        <fullName evidence="3">Signal transduction protein</fullName>
    </submittedName>
</protein>
<dbReference type="AlphaFoldDB" id="A0A172ZFF7"/>
<feature type="domain" description="Protein-PII uridylyltransferase N-terminal" evidence="1">
    <location>
        <begin position="42"/>
        <end position="164"/>
    </location>
</feature>
<proteinExistence type="predicted"/>
<dbReference type="KEGG" id="pbv:AR543_10445"/>
<reference evidence="4" key="1">
    <citation type="submission" date="2015-10" db="EMBL/GenBank/DDBJ databases">
        <title>Genome of Paenibacillus bovis sp. nov.</title>
        <authorList>
            <person name="Wu Z."/>
            <person name="Gao C."/>
            <person name="Liu Z."/>
            <person name="Zheng H."/>
        </authorList>
    </citation>
    <scope>NUCLEOTIDE SEQUENCE [LARGE SCALE GENOMIC DNA]</scope>
    <source>
        <strain evidence="4">BD3526</strain>
    </source>
</reference>